<organism evidence="1 2">
    <name type="scientific">Trichocoleus desertorum GB2-A4</name>
    <dbReference type="NCBI Taxonomy" id="2933944"/>
    <lineage>
        <taxon>Bacteria</taxon>
        <taxon>Bacillati</taxon>
        <taxon>Cyanobacteriota</taxon>
        <taxon>Cyanophyceae</taxon>
        <taxon>Leptolyngbyales</taxon>
        <taxon>Trichocoleusaceae</taxon>
        <taxon>Trichocoleus</taxon>
    </lineage>
</organism>
<evidence type="ECO:0000313" key="2">
    <source>
        <dbReference type="Proteomes" id="UP001464891"/>
    </source>
</evidence>
<dbReference type="Proteomes" id="UP001464891">
    <property type="component" value="Unassembled WGS sequence"/>
</dbReference>
<accession>A0ABV0J951</accession>
<dbReference type="RefSeq" id="WP_190441720.1">
    <property type="nucleotide sequence ID" value="NZ_JAMPKM010000008.1"/>
</dbReference>
<sequence>MPSHALHLADLDPHVRDFYCRSLRVLQQAQVPFLIGGAYAFERYTGIARPTKDLDLFVHPRDVQRTFEVFGAAGYETELSVRHWLGKAFCGDNFVDLIFSSANGCAPVDDAWFEHAITEEVLGMTVQICPIEETIWSKAYVMARDRFDDADIAHLLLACGDEINWSRLLSRFGDHWRVLFSHLVLFGFIYPGERSRVPEGVMNQLTQQLQQETNAAPISTKLCQGTLLAPLQYRPDVEEWGYKDARLHPPSNLSQADVEQWTEHLIQEKEA</sequence>
<keyword evidence="2" id="KW-1185">Reference proteome</keyword>
<gene>
    <name evidence="1" type="ORF">NC998_14530</name>
</gene>
<evidence type="ECO:0000313" key="1">
    <source>
        <dbReference type="EMBL" id="MEP0818313.1"/>
    </source>
</evidence>
<reference evidence="1 2" key="1">
    <citation type="submission" date="2022-04" db="EMBL/GenBank/DDBJ databases">
        <title>Positive selection, recombination, and allopatry shape intraspecific diversity of widespread and dominant cyanobacteria.</title>
        <authorList>
            <person name="Wei J."/>
            <person name="Shu W."/>
            <person name="Hu C."/>
        </authorList>
    </citation>
    <scope>NUCLEOTIDE SEQUENCE [LARGE SCALE GENOMIC DNA]</scope>
    <source>
        <strain evidence="1 2">GB2-A4</strain>
    </source>
</reference>
<dbReference type="InterPro" id="IPR043519">
    <property type="entry name" value="NT_sf"/>
</dbReference>
<protein>
    <submittedName>
        <fullName evidence="1">Nucleotidyltransferase family protein</fullName>
    </submittedName>
</protein>
<dbReference type="Gene3D" id="3.30.460.40">
    <property type="match status" value="1"/>
</dbReference>
<comment type="caution">
    <text evidence="1">The sequence shown here is derived from an EMBL/GenBank/DDBJ whole genome shotgun (WGS) entry which is preliminary data.</text>
</comment>
<name>A0ABV0J951_9CYAN</name>
<proteinExistence type="predicted"/>
<dbReference type="EMBL" id="JAMPKM010000008">
    <property type="protein sequence ID" value="MEP0818313.1"/>
    <property type="molecule type" value="Genomic_DNA"/>
</dbReference>
<dbReference type="SUPFAM" id="SSF81301">
    <property type="entry name" value="Nucleotidyltransferase"/>
    <property type="match status" value="1"/>
</dbReference>